<name>A0ABR0B6Q7_9CRUS</name>
<dbReference type="Proteomes" id="UP001234178">
    <property type="component" value="Unassembled WGS sequence"/>
</dbReference>
<protein>
    <submittedName>
        <fullName evidence="1">Uncharacterized protein</fullName>
    </submittedName>
</protein>
<proteinExistence type="predicted"/>
<sequence length="158" mass="17380">MSSTHQFSHQGVSFLRQIIPGITGDVYYRCATCVATSRFHRLCRGVSPRLGGLLLLYYSISPQLNKDIVLRSRIRLFSGAHLSCPSSDGASLLSSFLTRYLSPSTASVGSATLLAEVTRQDGELLFRVLVSFHRKSPTYRLVCQLRSELLGSTVDIPA</sequence>
<dbReference type="EMBL" id="JAOYFB010000040">
    <property type="protein sequence ID" value="KAK4037368.1"/>
    <property type="molecule type" value="Genomic_DNA"/>
</dbReference>
<evidence type="ECO:0000313" key="2">
    <source>
        <dbReference type="Proteomes" id="UP001234178"/>
    </source>
</evidence>
<evidence type="ECO:0000313" key="1">
    <source>
        <dbReference type="EMBL" id="KAK4037368.1"/>
    </source>
</evidence>
<reference evidence="1 2" key="1">
    <citation type="journal article" date="2023" name="Nucleic Acids Res.">
        <title>The hologenome of Daphnia magna reveals possible DNA methylation and microbiome-mediated evolution of the host genome.</title>
        <authorList>
            <person name="Chaturvedi A."/>
            <person name="Li X."/>
            <person name="Dhandapani V."/>
            <person name="Marshall H."/>
            <person name="Kissane S."/>
            <person name="Cuenca-Cambronero M."/>
            <person name="Asole G."/>
            <person name="Calvet F."/>
            <person name="Ruiz-Romero M."/>
            <person name="Marangio P."/>
            <person name="Guigo R."/>
            <person name="Rago D."/>
            <person name="Mirbahai L."/>
            <person name="Eastwood N."/>
            <person name="Colbourne J.K."/>
            <person name="Zhou J."/>
            <person name="Mallon E."/>
            <person name="Orsini L."/>
        </authorList>
    </citation>
    <scope>NUCLEOTIDE SEQUENCE [LARGE SCALE GENOMIC DNA]</scope>
    <source>
        <strain evidence="1">LRV0_1</strain>
    </source>
</reference>
<accession>A0ABR0B6Q7</accession>
<gene>
    <name evidence="1" type="ORF">OUZ56_029405</name>
</gene>
<keyword evidence="2" id="KW-1185">Reference proteome</keyword>
<comment type="caution">
    <text evidence="1">The sequence shown here is derived from an EMBL/GenBank/DDBJ whole genome shotgun (WGS) entry which is preliminary data.</text>
</comment>
<organism evidence="1 2">
    <name type="scientific">Daphnia magna</name>
    <dbReference type="NCBI Taxonomy" id="35525"/>
    <lineage>
        <taxon>Eukaryota</taxon>
        <taxon>Metazoa</taxon>
        <taxon>Ecdysozoa</taxon>
        <taxon>Arthropoda</taxon>
        <taxon>Crustacea</taxon>
        <taxon>Branchiopoda</taxon>
        <taxon>Diplostraca</taxon>
        <taxon>Cladocera</taxon>
        <taxon>Anomopoda</taxon>
        <taxon>Daphniidae</taxon>
        <taxon>Daphnia</taxon>
    </lineage>
</organism>